<accession>A0AA36GI95</accession>
<feature type="compositionally biased region" description="Low complexity" evidence="1">
    <location>
        <begin position="453"/>
        <end position="465"/>
    </location>
</feature>
<proteinExistence type="predicted"/>
<feature type="region of interest" description="Disordered" evidence="1">
    <location>
        <begin position="414"/>
        <end position="480"/>
    </location>
</feature>
<dbReference type="PRINTS" id="PR01217">
    <property type="entry name" value="PRICHEXTENSN"/>
</dbReference>
<feature type="compositionally biased region" description="Low complexity" evidence="1">
    <location>
        <begin position="276"/>
        <end position="288"/>
    </location>
</feature>
<dbReference type="AlphaFoldDB" id="A0AA36GI95"/>
<feature type="compositionally biased region" description="Pro residues" evidence="1">
    <location>
        <begin position="439"/>
        <end position="452"/>
    </location>
</feature>
<evidence type="ECO:0000256" key="1">
    <source>
        <dbReference type="SAM" id="MobiDB-lite"/>
    </source>
</evidence>
<protein>
    <recommendedName>
        <fullName evidence="4">Glutaredoxin domain-containing protein</fullName>
    </recommendedName>
</protein>
<name>A0AA36GI95_CYLNA</name>
<dbReference type="EMBL" id="CATQJL010000112">
    <property type="protein sequence ID" value="CAJ0592615.1"/>
    <property type="molecule type" value="Genomic_DNA"/>
</dbReference>
<dbReference type="PROSITE" id="PS51354">
    <property type="entry name" value="GLUTAREDOXIN_2"/>
    <property type="match status" value="1"/>
</dbReference>
<gene>
    <name evidence="2" type="ORF">CYNAS_LOCUS4598</name>
</gene>
<evidence type="ECO:0000313" key="2">
    <source>
        <dbReference type="EMBL" id="CAJ0592615.1"/>
    </source>
</evidence>
<feature type="compositionally biased region" description="Pro residues" evidence="1">
    <location>
        <begin position="309"/>
        <end position="323"/>
    </location>
</feature>
<feature type="region of interest" description="Disordered" evidence="1">
    <location>
        <begin position="249"/>
        <end position="344"/>
    </location>
</feature>
<comment type="caution">
    <text evidence="2">The sequence shown here is derived from an EMBL/GenBank/DDBJ whole genome shotgun (WGS) entry which is preliminary data.</text>
</comment>
<feature type="compositionally biased region" description="Pro residues" evidence="1">
    <location>
        <begin position="289"/>
        <end position="299"/>
    </location>
</feature>
<evidence type="ECO:0000313" key="3">
    <source>
        <dbReference type="Proteomes" id="UP001176961"/>
    </source>
</evidence>
<reference evidence="2" key="1">
    <citation type="submission" date="2023-07" db="EMBL/GenBank/DDBJ databases">
        <authorList>
            <consortium name="CYATHOMIX"/>
        </authorList>
    </citation>
    <scope>NUCLEOTIDE SEQUENCE</scope>
    <source>
        <strain evidence="2">N/A</strain>
    </source>
</reference>
<keyword evidence="3" id="KW-1185">Reference proteome</keyword>
<dbReference type="Gene3D" id="3.40.30.10">
    <property type="entry name" value="Glutaredoxin"/>
    <property type="match status" value="1"/>
</dbReference>
<organism evidence="2 3">
    <name type="scientific">Cylicocyclus nassatus</name>
    <name type="common">Nematode worm</name>
    <dbReference type="NCBI Taxonomy" id="53992"/>
    <lineage>
        <taxon>Eukaryota</taxon>
        <taxon>Metazoa</taxon>
        <taxon>Ecdysozoa</taxon>
        <taxon>Nematoda</taxon>
        <taxon>Chromadorea</taxon>
        <taxon>Rhabditida</taxon>
        <taxon>Rhabditina</taxon>
        <taxon>Rhabditomorpha</taxon>
        <taxon>Strongyloidea</taxon>
        <taxon>Strongylidae</taxon>
        <taxon>Cylicocyclus</taxon>
    </lineage>
</organism>
<feature type="compositionally biased region" description="Low complexity" evidence="1">
    <location>
        <begin position="427"/>
        <end position="438"/>
    </location>
</feature>
<evidence type="ECO:0008006" key="4">
    <source>
        <dbReference type="Google" id="ProtNLM"/>
    </source>
</evidence>
<dbReference type="Proteomes" id="UP001176961">
    <property type="component" value="Unassembled WGS sequence"/>
</dbReference>
<dbReference type="SUPFAM" id="SSF52833">
    <property type="entry name" value="Thioredoxin-like"/>
    <property type="match status" value="1"/>
</dbReference>
<sequence length="598" mass="65844">MKALSRTRAQFEHIKLQKTDGWADPSWNAPQTYSYQSPPVQDPFVFHTYNSHQPTTIPYQQQPFTFDFSHLFPDEAAARATASAYATAAQFAQQYKAQVATAPPVNPQVDQANFERYSQYLDILKNAYGIQLPGELKPAKEVQPQYQLSSFPTAAATTYQAGSSPFVTTAPSTQAVAEHTVYTAATVKPQSLYHVYQTPQVSVSFQQPVSYKNAVQITQQQTAATPQQQQHVDYPVTAQQTYGSIYTPPTMAPLSTTHSYETAPQPTYAFPPPQQPQQQQYPQNVQYPNPVPQPNPTLLPPQSAHQTPFPQPGPMQPQQPQVPPQTASPQVPNHSGENYAQQGGLHTPTYQTAAFSTYDGQPARPKPTVYAYAGPGQTVKPTYSTNLASQYAGSAEQNGVEANLVAEQETVGSVYGGENPMEPTLYTPHTLPQQTNPPTLSPTPPTTRPTPSRPKTTRPRPTVSPTAPPARPSPNTNKNTEMAVSVQALTKQIRRLPAVLYLDSRKDGSAELENMLRETYGLPLVAFYVDKIGKPQLAQKNLQHLTAHKGLPYLFICGTFIGSAEHIENYHKNGQIPQLVEYVCGDERKKNKSKKTSS</sequence>
<dbReference type="InterPro" id="IPR036249">
    <property type="entry name" value="Thioredoxin-like_sf"/>
</dbReference>